<proteinExistence type="predicted"/>
<reference evidence="2" key="1">
    <citation type="submission" date="2016-11" db="UniProtKB">
        <authorList>
            <consortium name="WormBaseParasite"/>
        </authorList>
    </citation>
    <scope>IDENTIFICATION</scope>
</reference>
<organism evidence="1 2">
    <name type="scientific">Macrostomum lignano</name>
    <dbReference type="NCBI Taxonomy" id="282301"/>
    <lineage>
        <taxon>Eukaryota</taxon>
        <taxon>Metazoa</taxon>
        <taxon>Spiralia</taxon>
        <taxon>Lophotrochozoa</taxon>
        <taxon>Platyhelminthes</taxon>
        <taxon>Rhabditophora</taxon>
        <taxon>Macrostomorpha</taxon>
        <taxon>Macrostomida</taxon>
        <taxon>Macrostomidae</taxon>
        <taxon>Macrostomum</taxon>
    </lineage>
</organism>
<dbReference type="Proteomes" id="UP000095280">
    <property type="component" value="Unplaced"/>
</dbReference>
<keyword evidence="1" id="KW-1185">Reference proteome</keyword>
<accession>A0A1I8GH39</accession>
<evidence type="ECO:0000313" key="1">
    <source>
        <dbReference type="Proteomes" id="UP000095280"/>
    </source>
</evidence>
<name>A0A1I8GH39_9PLAT</name>
<sequence length="184" mass="20920">SPGPGRLSARCHPGSSYSQRYLRQLADILLHNWQQTALPHRPGASRRCVQAACEYPHDREASEYAVDLRYSPGRGSWHTDGRMQDAHGQAVQYSPEFARGKKLLLLSLRRELTSVGHCALLTVTLCNLLKCNFHNILFRRKVLDYGIDTRFTIPMDKNFAVIYNYSLIDPGPDDPASQPHRYLL</sequence>
<evidence type="ECO:0000313" key="2">
    <source>
        <dbReference type="WBParaSite" id="maker-uti_cns_0001945-snap-gene-0.9-mRNA-1"/>
    </source>
</evidence>
<dbReference type="AlphaFoldDB" id="A0A1I8GH39"/>
<protein>
    <submittedName>
        <fullName evidence="2">2OG-FeII_Oxy_4 domain-containing protein</fullName>
    </submittedName>
</protein>
<dbReference type="WBParaSite" id="maker-uti_cns_0001945-snap-gene-0.9-mRNA-1">
    <property type="protein sequence ID" value="maker-uti_cns_0001945-snap-gene-0.9-mRNA-1"/>
    <property type="gene ID" value="maker-uti_cns_0001945-snap-gene-0.9"/>
</dbReference>